<evidence type="ECO:0000256" key="2">
    <source>
        <dbReference type="ARBA" id="ARBA00022490"/>
    </source>
</evidence>
<reference evidence="8 9" key="1">
    <citation type="submission" date="2022-01" db="EMBL/GenBank/DDBJ databases">
        <title>A high-quality chromosome-level genome assembly of rohu carp, Labeo rohita.</title>
        <authorList>
            <person name="Arick M.A. II"/>
            <person name="Hsu C.-Y."/>
            <person name="Magbanua Z."/>
            <person name="Pechanova O."/>
            <person name="Grover C."/>
            <person name="Miller E."/>
            <person name="Thrash A."/>
            <person name="Ezzel L."/>
            <person name="Alam S."/>
            <person name="Benzie J."/>
            <person name="Hamilton M."/>
            <person name="Karsi A."/>
            <person name="Lawrence M.L."/>
            <person name="Peterson D.G."/>
        </authorList>
    </citation>
    <scope>NUCLEOTIDE SEQUENCE [LARGE SCALE GENOMIC DNA]</scope>
    <source>
        <strain evidence="9">BAU-BD-2019</strain>
        <tissue evidence="8">Blood</tissue>
    </source>
</reference>
<dbReference type="PANTHER" id="PTHR11566">
    <property type="entry name" value="DYNAMIN"/>
    <property type="match status" value="1"/>
</dbReference>
<dbReference type="PROSITE" id="PS51718">
    <property type="entry name" value="G_DYNAMIN_2"/>
    <property type="match status" value="2"/>
</dbReference>
<feature type="domain" description="GED" evidence="6">
    <location>
        <begin position="1158"/>
        <end position="1247"/>
    </location>
</feature>
<dbReference type="InterPro" id="IPR019762">
    <property type="entry name" value="Dynamin_GTPase_CS"/>
</dbReference>
<dbReference type="SUPFAM" id="SSF52540">
    <property type="entry name" value="P-loop containing nucleoside triphosphate hydrolases"/>
    <property type="match status" value="2"/>
</dbReference>
<dbReference type="InterPro" id="IPR027417">
    <property type="entry name" value="P-loop_NTPase"/>
</dbReference>
<dbReference type="PANTHER" id="PTHR11566:SF199">
    <property type="entry name" value="INTERFERON-INDUCED GTP-BINDING PROTEIN MXC-RELATED"/>
    <property type="match status" value="1"/>
</dbReference>
<dbReference type="SMART" id="SM00053">
    <property type="entry name" value="DYNc"/>
    <property type="match status" value="2"/>
</dbReference>
<dbReference type="Pfam" id="PF02212">
    <property type="entry name" value="GED"/>
    <property type="match status" value="2"/>
</dbReference>
<comment type="caution">
    <text evidence="8">The sequence shown here is derived from an EMBL/GenBank/DDBJ whole genome shotgun (WGS) entry which is preliminary data.</text>
</comment>
<evidence type="ECO:0000256" key="5">
    <source>
        <dbReference type="RuleBase" id="RU003932"/>
    </source>
</evidence>
<evidence type="ECO:0000313" key="9">
    <source>
        <dbReference type="Proteomes" id="UP000830375"/>
    </source>
</evidence>
<keyword evidence="9" id="KW-1185">Reference proteome</keyword>
<keyword evidence="4 5" id="KW-0342">GTP-binding</keyword>
<dbReference type="InterPro" id="IPR001401">
    <property type="entry name" value="Dynamin_GTPase"/>
</dbReference>
<accession>A0ABQ8MCX9</accession>
<protein>
    <submittedName>
        <fullName evidence="8">Interferon-induced GTP-binding protein Mx</fullName>
    </submittedName>
</protein>
<dbReference type="PROSITE" id="PS00410">
    <property type="entry name" value="G_DYNAMIN_1"/>
    <property type="match status" value="2"/>
</dbReference>
<dbReference type="Pfam" id="PF00350">
    <property type="entry name" value="Dynamin_N"/>
    <property type="match status" value="2"/>
</dbReference>
<dbReference type="CDD" id="cd08771">
    <property type="entry name" value="DLP_1"/>
    <property type="match status" value="2"/>
</dbReference>
<comment type="subcellular location">
    <subcellularLocation>
        <location evidence="1">Cytoplasm</location>
    </subcellularLocation>
</comment>
<dbReference type="Pfam" id="PF01031">
    <property type="entry name" value="Dynamin_M"/>
    <property type="match status" value="3"/>
</dbReference>
<feature type="domain" description="Dynamin-type G" evidence="7">
    <location>
        <begin position="40"/>
        <end position="315"/>
    </location>
</feature>
<evidence type="ECO:0000259" key="6">
    <source>
        <dbReference type="PROSITE" id="PS51388"/>
    </source>
</evidence>
<dbReference type="InterPro" id="IPR000375">
    <property type="entry name" value="Dynamin_stalk"/>
</dbReference>
<sequence length="1247" mass="141451">MSHSNSSKGKSSGLNQHYEDKVRPCIDLVDSLRSLGVEKDLNLPAIAVIGDQSSGKSSVLEALSGVALPRGTGIVTRCPLVLKLKKIAKDNKWHGVLSYRKQEKKLKDPAEIENAVLNAQIALAGKGEGISHEMITLEIQSSDVPDLTLIDLPGIARVATGNQPMDIEQQIKSLIETFIKRQETISLVVVPANIDIATTEALRMASKVDSTGQRTLGILTKPDLVDKGMEQTVVRTVNNQVIPLKKGYMIVKCRGQQDINEKLDLVKALEKERHFFNENSHFRQEIKLMEKLQYPFLQKDSQKNWLNTLLCKTLPQLQKQLETKLEKTSEDLKALGDGVPLDENEKTNFLIMFNDALEGVRRAEEDLKNSDTRVFSKIRWEFGKWKLALDSKAIKTEEILRDEVEEYVRTRRGKELPGFVNYRTFENIVRKHVEELEEPALKMLREIKEIVHACVERIVNSHFNAFSHLLRAAKDPIEDFLDEQFQKAEGKIHSQFKMEKIVYSQDCLYSQQLTTVKQKSSTGYGLKASSVNADITCDRLANQVPLIVQYHILDQYISQLQNAMLAMIGGNSPEKLLREDSGVAHMSPRVSSKGGHTNSGLNQHYEEKVRPCIDLVDSLRSLGVEKDLNLPAIAVIGDQSSGKSSVLEALSGVALPRGTGIVTRCPLVLKLKKVTKDATWHGSLSYKDQIKELKDPTEIENAVLNGLYFNAQIVLAGKGEGISHEMITLEIQSSDVPDLTLIDLPGIARVATGNQPKDIEKQIKDLIEKFIKRQETISLVVVPANIDIATTEALQMAFKVDSTGQRTLGILTKPDLVDKGMEETVLRTVNNQIIQLKKGYMIVKCRGQQDINEKLDLVKALEKERRFFDEHSYFRQVFLLRTEAQEQHYSLYTLHVLHDSLIKKSLLEEGKATIPFLAERLTKELVEHITKTLPQLQKQLEMKLDKTSEDFRALGDGVPVDEQEKSNFLITKIRQFNDALEGVKRAEEDLRNSKMRVFTKIREEFAKWKCVLDDKTIKTEEIFRDEVEEYVRTRRGKELPGFVNYRTFENIVKKHIEELEEPALKMLKSVTDIVHSCVNCIVSSHFKAFAHLLRAAKEPLEDLLDDHFQRAEEKICSQFRMERIVYSQDRLYSSQLETVKQKQSLTVLGQKAFVSADVREMAQHLTAYFKITSDRLANQIPLIVQYHMLDQYISQLQNAMLGMIGRNNPGILLQEDSAVERKRKELKERLGRLRSAGKVLSKFVHSA</sequence>
<evidence type="ECO:0000256" key="4">
    <source>
        <dbReference type="ARBA" id="ARBA00023134"/>
    </source>
</evidence>
<evidence type="ECO:0000259" key="7">
    <source>
        <dbReference type="PROSITE" id="PS51718"/>
    </source>
</evidence>
<evidence type="ECO:0000313" key="8">
    <source>
        <dbReference type="EMBL" id="KAI2660730.1"/>
    </source>
</evidence>
<comment type="similarity">
    <text evidence="5">Belongs to the TRAFAC class dynamin-like GTPase superfamily. Dynamin/Fzo/YdjA family.</text>
</comment>
<name>A0ABQ8MCX9_LABRO</name>
<dbReference type="EMBL" id="JACTAM010000009">
    <property type="protein sequence ID" value="KAI2660730.1"/>
    <property type="molecule type" value="Genomic_DNA"/>
</dbReference>
<dbReference type="PROSITE" id="PS51388">
    <property type="entry name" value="GED"/>
    <property type="match status" value="1"/>
</dbReference>
<dbReference type="PRINTS" id="PR00195">
    <property type="entry name" value="DYNAMIN"/>
</dbReference>
<evidence type="ECO:0000256" key="3">
    <source>
        <dbReference type="ARBA" id="ARBA00022741"/>
    </source>
</evidence>
<feature type="domain" description="Dynamin-type G" evidence="7">
    <location>
        <begin position="627"/>
        <end position="908"/>
    </location>
</feature>
<gene>
    <name evidence="8" type="ORF">H4Q32_008378</name>
</gene>
<dbReference type="InterPro" id="IPR022812">
    <property type="entry name" value="Dynamin"/>
</dbReference>
<keyword evidence="3 5" id="KW-0547">Nucleotide-binding</keyword>
<dbReference type="InterPro" id="IPR030381">
    <property type="entry name" value="G_DYNAMIN_dom"/>
</dbReference>
<keyword evidence="2" id="KW-0963">Cytoplasm</keyword>
<dbReference type="Gene3D" id="3.40.50.300">
    <property type="entry name" value="P-loop containing nucleotide triphosphate hydrolases"/>
    <property type="match status" value="2"/>
</dbReference>
<dbReference type="InterPro" id="IPR020850">
    <property type="entry name" value="GED_dom"/>
</dbReference>
<dbReference type="SMART" id="SM00302">
    <property type="entry name" value="GED"/>
    <property type="match status" value="1"/>
</dbReference>
<dbReference type="InterPro" id="IPR045063">
    <property type="entry name" value="Dynamin_N"/>
</dbReference>
<evidence type="ECO:0000256" key="1">
    <source>
        <dbReference type="ARBA" id="ARBA00004496"/>
    </source>
</evidence>
<proteinExistence type="inferred from homology"/>
<organism evidence="8 9">
    <name type="scientific">Labeo rohita</name>
    <name type="common">Indian major carp</name>
    <name type="synonym">Cyprinus rohita</name>
    <dbReference type="NCBI Taxonomy" id="84645"/>
    <lineage>
        <taxon>Eukaryota</taxon>
        <taxon>Metazoa</taxon>
        <taxon>Chordata</taxon>
        <taxon>Craniata</taxon>
        <taxon>Vertebrata</taxon>
        <taxon>Euteleostomi</taxon>
        <taxon>Actinopterygii</taxon>
        <taxon>Neopterygii</taxon>
        <taxon>Teleostei</taxon>
        <taxon>Ostariophysi</taxon>
        <taxon>Cypriniformes</taxon>
        <taxon>Cyprinidae</taxon>
        <taxon>Labeoninae</taxon>
        <taxon>Labeonini</taxon>
        <taxon>Labeo</taxon>
    </lineage>
</organism>
<dbReference type="Gene3D" id="1.20.120.1240">
    <property type="entry name" value="Dynamin, middle domain"/>
    <property type="match status" value="2"/>
</dbReference>
<dbReference type="InterPro" id="IPR003130">
    <property type="entry name" value="GED"/>
</dbReference>
<dbReference type="Proteomes" id="UP000830375">
    <property type="component" value="Unassembled WGS sequence"/>
</dbReference>